<dbReference type="STRING" id="1795632.TH606_06925"/>
<name>A0A177E7K1_9BACT</name>
<dbReference type="EMBL" id="LSFI01000029">
    <property type="protein sequence ID" value="OAG27471.1"/>
    <property type="molecule type" value="Genomic_DNA"/>
</dbReference>
<gene>
    <name evidence="1" type="ORF">TH606_06925</name>
</gene>
<keyword evidence="2" id="KW-1185">Reference proteome</keyword>
<dbReference type="Pfam" id="PF04463">
    <property type="entry name" value="2-thiour_desulf"/>
    <property type="match status" value="1"/>
</dbReference>
<sequence>MIPVLVSACLLGLSTRYDGTSKEAEIIKTLAQRYILVPFCPEQLGGLSTPRPPADLYGGDGLAVLEGKAKVITKDGLDVTQAFIKGAYESLKIAKILKINQVFCKARSPSCGLTPVMGVTTALFHLEGLKIEEID</sequence>
<protein>
    <submittedName>
        <fullName evidence="1">Uncharacterized protein</fullName>
    </submittedName>
</protein>
<evidence type="ECO:0000313" key="2">
    <source>
        <dbReference type="Proteomes" id="UP000076964"/>
    </source>
</evidence>
<comment type="caution">
    <text evidence="1">The sequence shown here is derived from an EMBL/GenBank/DDBJ whole genome shotgun (WGS) entry which is preliminary data.</text>
</comment>
<dbReference type="OrthoDB" id="9797779at2"/>
<reference evidence="1 2" key="1">
    <citation type="submission" date="2016-02" db="EMBL/GenBank/DDBJ databases">
        <title>Draft genome sequence of Thermodesulfatator sp. S606.</title>
        <authorList>
            <person name="Lai Q."/>
            <person name="Cao J."/>
            <person name="Dupont S."/>
            <person name="Shao Z."/>
            <person name="Jebbar M."/>
            <person name="Alain K."/>
        </authorList>
    </citation>
    <scope>NUCLEOTIDE SEQUENCE [LARGE SCALE GENOMIC DNA]</scope>
    <source>
        <strain evidence="1 2">S606</strain>
    </source>
</reference>
<dbReference type="RefSeq" id="WP_068542311.1">
    <property type="nucleotide sequence ID" value="NZ_LSFI01000029.1"/>
</dbReference>
<proteinExistence type="predicted"/>
<dbReference type="Proteomes" id="UP000076964">
    <property type="component" value="Unassembled WGS sequence"/>
</dbReference>
<dbReference type="PANTHER" id="PTHR30087">
    <property type="entry name" value="INNER MEMBRANE PROTEIN"/>
    <property type="match status" value="1"/>
</dbReference>
<accession>A0A177E7K1</accession>
<organism evidence="1 2">
    <name type="scientific">Thermodesulfatator autotrophicus</name>
    <dbReference type="NCBI Taxonomy" id="1795632"/>
    <lineage>
        <taxon>Bacteria</taxon>
        <taxon>Pseudomonadati</taxon>
        <taxon>Thermodesulfobacteriota</taxon>
        <taxon>Thermodesulfobacteria</taxon>
        <taxon>Thermodesulfobacteriales</taxon>
        <taxon>Thermodesulfatatoraceae</taxon>
        <taxon>Thermodesulfatator</taxon>
    </lineage>
</organism>
<dbReference type="InterPro" id="IPR007553">
    <property type="entry name" value="2-thiour_desulf"/>
</dbReference>
<evidence type="ECO:0000313" key="1">
    <source>
        <dbReference type="EMBL" id="OAG27471.1"/>
    </source>
</evidence>
<dbReference type="AlphaFoldDB" id="A0A177E7K1"/>
<dbReference type="PANTHER" id="PTHR30087:SF1">
    <property type="entry name" value="HYPOTHETICAL CYTOSOLIC PROTEIN"/>
    <property type="match status" value="1"/>
</dbReference>